<feature type="transmembrane region" description="Helical" evidence="1">
    <location>
        <begin position="124"/>
        <end position="146"/>
    </location>
</feature>
<dbReference type="OrthoDB" id="5822306at2759"/>
<gene>
    <name evidence="2" type="ORF">CAUJ_LOCUS8423</name>
</gene>
<comment type="caution">
    <text evidence="2">The sequence shown here is derived from an EMBL/GenBank/DDBJ whole genome shotgun (WGS) entry which is preliminary data.</text>
</comment>
<feature type="transmembrane region" description="Helical" evidence="1">
    <location>
        <begin position="48"/>
        <end position="71"/>
    </location>
</feature>
<feature type="transmembrane region" description="Helical" evidence="1">
    <location>
        <begin position="83"/>
        <end position="112"/>
    </location>
</feature>
<keyword evidence="1" id="KW-0472">Membrane</keyword>
<keyword evidence="3" id="KW-1185">Reference proteome</keyword>
<reference evidence="2" key="1">
    <citation type="submission" date="2020-10" db="EMBL/GenBank/DDBJ databases">
        <authorList>
            <person name="Kikuchi T."/>
        </authorList>
    </citation>
    <scope>NUCLEOTIDE SEQUENCE</scope>
    <source>
        <strain evidence="2">NKZ352</strain>
    </source>
</reference>
<dbReference type="AlphaFoldDB" id="A0A8S1HAM4"/>
<dbReference type="EMBL" id="CAJGYM010000028">
    <property type="protein sequence ID" value="CAD6192504.1"/>
    <property type="molecule type" value="Genomic_DNA"/>
</dbReference>
<dbReference type="Proteomes" id="UP000835052">
    <property type="component" value="Unassembled WGS sequence"/>
</dbReference>
<accession>A0A8S1HAM4</accession>
<protein>
    <submittedName>
        <fullName evidence="2">Uncharacterized protein</fullName>
    </submittedName>
</protein>
<organism evidence="2 3">
    <name type="scientific">Caenorhabditis auriculariae</name>
    <dbReference type="NCBI Taxonomy" id="2777116"/>
    <lineage>
        <taxon>Eukaryota</taxon>
        <taxon>Metazoa</taxon>
        <taxon>Ecdysozoa</taxon>
        <taxon>Nematoda</taxon>
        <taxon>Chromadorea</taxon>
        <taxon>Rhabditida</taxon>
        <taxon>Rhabditina</taxon>
        <taxon>Rhabditomorpha</taxon>
        <taxon>Rhabditoidea</taxon>
        <taxon>Rhabditidae</taxon>
        <taxon>Peloderinae</taxon>
        <taxon>Caenorhabditis</taxon>
    </lineage>
</organism>
<evidence type="ECO:0000313" key="2">
    <source>
        <dbReference type="EMBL" id="CAD6192504.1"/>
    </source>
</evidence>
<feature type="transmembrane region" description="Helical" evidence="1">
    <location>
        <begin position="20"/>
        <end position="42"/>
    </location>
</feature>
<keyword evidence="1" id="KW-1133">Transmembrane helix</keyword>
<sequence length="191" mass="20789">MDVLRANTDQHFFMQQPYGVLMGAQMILSLVILILFFFAPFLYEGTSLAILVSSVLLLYSIVQNVLHVFGIQRRAVNLLGRQLYFPPAFVVFVFAAFGAVGMAISSLIVFIGFIDSLRFKVTLIIVYALLSLSCAALTAVCTRILMLMFRAAPNGKVLGLMGVVLEGDRAIRVNGPGGPSQAAQQFPVNPV</sequence>
<evidence type="ECO:0000256" key="1">
    <source>
        <dbReference type="SAM" id="Phobius"/>
    </source>
</evidence>
<evidence type="ECO:0000313" key="3">
    <source>
        <dbReference type="Proteomes" id="UP000835052"/>
    </source>
</evidence>
<name>A0A8S1HAM4_9PELO</name>
<proteinExistence type="predicted"/>
<keyword evidence="1" id="KW-0812">Transmembrane</keyword>